<feature type="region of interest" description="Disordered" evidence="1">
    <location>
        <begin position="1207"/>
        <end position="1234"/>
    </location>
</feature>
<accession>A0AAD7PYV6</accession>
<evidence type="ECO:0000313" key="3">
    <source>
        <dbReference type="Proteomes" id="UP001163823"/>
    </source>
</evidence>
<dbReference type="PANTHER" id="PTHR34536">
    <property type="entry name" value="DENTIN SIALOPHOSPHOPROTEIN-LIKE PROTEIN"/>
    <property type="match status" value="1"/>
</dbReference>
<feature type="region of interest" description="Disordered" evidence="1">
    <location>
        <begin position="1026"/>
        <end position="1169"/>
    </location>
</feature>
<dbReference type="KEGG" id="qsa:O6P43_009693"/>
<feature type="compositionally biased region" description="Low complexity" evidence="1">
    <location>
        <begin position="106"/>
        <end position="123"/>
    </location>
</feature>
<dbReference type="Proteomes" id="UP001163823">
    <property type="component" value="Chromosome 4"/>
</dbReference>
<comment type="caution">
    <text evidence="2">The sequence shown here is derived from an EMBL/GenBank/DDBJ whole genome shotgun (WGS) entry which is preliminary data.</text>
</comment>
<dbReference type="EMBL" id="JARAOO010000004">
    <property type="protein sequence ID" value="KAJ7971702.1"/>
    <property type="molecule type" value="Genomic_DNA"/>
</dbReference>
<evidence type="ECO:0000256" key="1">
    <source>
        <dbReference type="SAM" id="MobiDB-lite"/>
    </source>
</evidence>
<dbReference type="PANTHER" id="PTHR34536:SF4">
    <property type="entry name" value="BTZ DOMAIN-CONTAINING PROTEIN"/>
    <property type="match status" value="1"/>
</dbReference>
<proteinExistence type="predicted"/>
<feature type="compositionally biased region" description="Basic and acidic residues" evidence="1">
    <location>
        <begin position="1143"/>
        <end position="1156"/>
    </location>
</feature>
<protein>
    <submittedName>
        <fullName evidence="2">Serine-rich adhesin for platelets like</fullName>
    </submittedName>
</protein>
<feature type="region of interest" description="Disordered" evidence="1">
    <location>
        <begin position="814"/>
        <end position="842"/>
    </location>
</feature>
<feature type="compositionally biased region" description="Basic and acidic residues" evidence="1">
    <location>
        <begin position="94"/>
        <end position="103"/>
    </location>
</feature>
<feature type="region of interest" description="Disordered" evidence="1">
    <location>
        <begin position="665"/>
        <end position="747"/>
    </location>
</feature>
<feature type="compositionally biased region" description="Basic and acidic residues" evidence="1">
    <location>
        <begin position="706"/>
        <end position="747"/>
    </location>
</feature>
<feature type="region of interest" description="Disordered" evidence="1">
    <location>
        <begin position="866"/>
        <end position="901"/>
    </location>
</feature>
<keyword evidence="3" id="KW-1185">Reference proteome</keyword>
<organism evidence="2 3">
    <name type="scientific">Quillaja saponaria</name>
    <name type="common">Soap bark tree</name>
    <dbReference type="NCBI Taxonomy" id="32244"/>
    <lineage>
        <taxon>Eukaryota</taxon>
        <taxon>Viridiplantae</taxon>
        <taxon>Streptophyta</taxon>
        <taxon>Embryophyta</taxon>
        <taxon>Tracheophyta</taxon>
        <taxon>Spermatophyta</taxon>
        <taxon>Magnoliopsida</taxon>
        <taxon>eudicotyledons</taxon>
        <taxon>Gunneridae</taxon>
        <taxon>Pentapetalae</taxon>
        <taxon>rosids</taxon>
        <taxon>fabids</taxon>
        <taxon>Fabales</taxon>
        <taxon>Quillajaceae</taxon>
        <taxon>Quillaja</taxon>
    </lineage>
</organism>
<feature type="compositionally biased region" description="Basic and acidic residues" evidence="1">
    <location>
        <begin position="688"/>
        <end position="697"/>
    </location>
</feature>
<evidence type="ECO:0000313" key="2">
    <source>
        <dbReference type="EMBL" id="KAJ7971702.1"/>
    </source>
</evidence>
<feature type="region of interest" description="Disordered" evidence="1">
    <location>
        <begin position="88"/>
        <end position="126"/>
    </location>
</feature>
<sequence>MPVSGHEETGVKSFAGQFSDFIAGVPIKKRRFPLIRPSSEPCSHPEESDLLLKEDNSGTSQGPTLSNASIAGAPIKKRWFPLIHATSCPSEPSSLREENDVQQKELSSTSQRSTLSTSSSSLSDTNKNLISEERKGSSDVSVTNFVQSSSNSLRPKLEEANISIQSSTLDDMGSKDKGFTANACDEKSDFLLAQKECFALDTGTKIIKHQVIPIFPENTDLSLGLKEHFFPSLVGQEVDKSFQREENGETVPLNLSLSKEEGISQCLKSDAQLDIHSAQLHSNRANWDLNTTMDAWEESASDSATGKTSVDFSKTTGGALDINHSICPTGMPVIGVNSEMQEHLESENMAITMSSILDCQKYKHNMFTSSCVQKSAEEPSMLSSGVNPCSAISTLGSPTGDMNKVSYRTVKSEPMEENIKKASEEAKSSPMGSLDSVTVKSEILERLSVEAFKLSNDSTLKLVDPKSVKSEPGHVYSQEMLKTTGGISRKVGIKMLHGSDSSPSAMTMPITSETVTAPHKSICSAELTAGEDASGDVENHLQSPVHTEGVYLDVRVSQEACESAGKVALESVTISMGNDGTESSAAGMKKTGIEEENGDDHEGCRLKLMNKLPLDSRDDNHALAVSMDTEQIGREDDDYEDGEVREPLAHTEIEDHICEVREVEHVDNSSCDNKQVASGAPPGDDYVAESHADEKDNNAGSPCELNKTDCKVDSERSERSDKGPDKDVCLRESMADEKPTGRADLKRPIHALQRKSFDFKERQHVLKAPEFELSLDQATGISHRVVNVAECADEIVKRPETVTKNDSTLPKIEAFANDSSTKDAGGGGRSQPSRAGREILSDDLIDGDKLQRGRDEIYLDDLHKFSRERHRHQSPRNPRQNFVRGRGRVTSQSDKLHGDWESDRDFAPDFYNGPSPMQFHTARNKYSSAVANADLDYNDVAPDGSFAGTGRVGRKPLSDEEQMCRHIASRRRSPGGRDGPIARGIQMGRRIPRNISPGRYIGGGDGSELVGIRHNEKFMRGFPNETIDNMFPRPQPAFQGLDGRFTRGNRSFSSIQRRGPPHLCSKSPMRSRTRSPGPWSSPRRRSPRRRSPDGFGGHPELIHRRSPMYRVERVRSSPDGNIFHGDRDVRRHGSPSYMSRASNDIRDEDSGREHGNTRSVMSGRSPSGRIYLRNRGFDVVEPRERTDNDEYFGGAIHSSRLLELGGEGNSEERRRFGGRRGPVRNFRPPYNNGNVGENFHLNGENGPRPYRFCTDDDSEFHERGNMREREFDRRIKNRPANVARRTRNIDDQEANFRRGGHVWSNDGFEDISRVKRKRF</sequence>
<reference evidence="2" key="1">
    <citation type="journal article" date="2023" name="Science">
        <title>Elucidation of the pathway for biosynthesis of saponin adjuvants from the soapbark tree.</title>
        <authorList>
            <person name="Reed J."/>
            <person name="Orme A."/>
            <person name="El-Demerdash A."/>
            <person name="Owen C."/>
            <person name="Martin L.B.B."/>
            <person name="Misra R.C."/>
            <person name="Kikuchi S."/>
            <person name="Rejzek M."/>
            <person name="Martin A.C."/>
            <person name="Harkess A."/>
            <person name="Leebens-Mack J."/>
            <person name="Louveau T."/>
            <person name="Stephenson M.J."/>
            <person name="Osbourn A."/>
        </authorList>
    </citation>
    <scope>NUCLEOTIDE SEQUENCE</scope>
    <source>
        <strain evidence="2">S10</strain>
    </source>
</reference>
<gene>
    <name evidence="2" type="ORF">O6P43_009693</name>
</gene>
<name>A0AAD7PYV6_QUISA</name>